<dbReference type="PANTHER" id="PTHR33055:SF3">
    <property type="entry name" value="PUTATIVE TRANSPOSASE FOR IS117-RELATED"/>
    <property type="match status" value="1"/>
</dbReference>
<geneLocation type="plasmid" evidence="4 5">
    <name>pWSM1592_1</name>
</geneLocation>
<dbReference type="InterPro" id="IPR047650">
    <property type="entry name" value="Transpos_IS110"/>
</dbReference>
<protein>
    <submittedName>
        <fullName evidence="3">IS110 family transposase</fullName>
    </submittedName>
</protein>
<keyword evidence="5" id="KW-1185">Reference proteome</keyword>
<dbReference type="Proteomes" id="UP001060123">
    <property type="component" value="Plasmid pWSM1592_1"/>
</dbReference>
<evidence type="ECO:0000259" key="2">
    <source>
        <dbReference type="Pfam" id="PF02371"/>
    </source>
</evidence>
<evidence type="ECO:0000259" key="1">
    <source>
        <dbReference type="Pfam" id="PF01548"/>
    </source>
</evidence>
<evidence type="ECO:0000313" key="4">
    <source>
        <dbReference type="EMBL" id="UWU18038.1"/>
    </source>
</evidence>
<dbReference type="Pfam" id="PF02371">
    <property type="entry name" value="Transposase_20"/>
    <property type="match status" value="1"/>
</dbReference>
<dbReference type="EMBL" id="CP104144">
    <property type="protein sequence ID" value="UWU18038.1"/>
    <property type="molecule type" value="Genomic_DNA"/>
</dbReference>
<feature type="domain" description="Transposase IS116/IS110/IS902 C-terminal" evidence="2">
    <location>
        <begin position="210"/>
        <end position="285"/>
    </location>
</feature>
<gene>
    <name evidence="3" type="ORF">N2599_12390</name>
    <name evidence="4" type="ORF">N2599_22360</name>
</gene>
<accession>A0ABY5XFL4</accession>
<dbReference type="InterPro" id="IPR002525">
    <property type="entry name" value="Transp_IS110-like_N"/>
</dbReference>
<dbReference type="PANTHER" id="PTHR33055">
    <property type="entry name" value="TRANSPOSASE FOR INSERTION SEQUENCE ELEMENT IS1111A"/>
    <property type="match status" value="1"/>
</dbReference>
<evidence type="ECO:0000313" key="5">
    <source>
        <dbReference type="Proteomes" id="UP001060123"/>
    </source>
</evidence>
<keyword evidence="4" id="KW-0614">Plasmid</keyword>
<organism evidence="3 5">
    <name type="scientific">Rhizobium sullae</name>
    <name type="common">Rhizobium hedysari</name>
    <dbReference type="NCBI Taxonomy" id="50338"/>
    <lineage>
        <taxon>Bacteria</taxon>
        <taxon>Pseudomonadati</taxon>
        <taxon>Pseudomonadota</taxon>
        <taxon>Alphaproteobacteria</taxon>
        <taxon>Hyphomicrobiales</taxon>
        <taxon>Rhizobiaceae</taxon>
        <taxon>Rhizobium/Agrobacterium group</taxon>
        <taxon>Rhizobium</taxon>
    </lineage>
</organism>
<feature type="domain" description="Transposase IS110-like N-terminal" evidence="1">
    <location>
        <begin position="7"/>
        <end position="142"/>
    </location>
</feature>
<dbReference type="RefSeq" id="WP_260307350.1">
    <property type="nucleotide sequence ID" value="NZ_CP104143.1"/>
</dbReference>
<dbReference type="Proteomes" id="UP001060123">
    <property type="component" value="Chromosome"/>
</dbReference>
<dbReference type="Pfam" id="PF01548">
    <property type="entry name" value="DEDD_Tnp_IS110"/>
    <property type="match status" value="1"/>
</dbReference>
<name>A0ABY5XFL4_RHISU</name>
<evidence type="ECO:0000313" key="3">
    <source>
        <dbReference type="EMBL" id="UWU12966.1"/>
    </source>
</evidence>
<proteinExistence type="predicted"/>
<dbReference type="NCBIfam" id="NF033542">
    <property type="entry name" value="transpos_IS110"/>
    <property type="match status" value="1"/>
</dbReference>
<dbReference type="EMBL" id="CP104143">
    <property type="protein sequence ID" value="UWU12966.1"/>
    <property type="molecule type" value="Genomic_DNA"/>
</dbReference>
<reference evidence="3" key="1">
    <citation type="submission" date="2022-09" db="EMBL/GenBank/DDBJ databases">
        <title>Australian commercial rhizobial inoculants.</title>
        <authorList>
            <person name="Kohlmeier M.G."/>
            <person name="O'Hara G.W."/>
            <person name="Colombi E."/>
            <person name="Ramsay J.P."/>
            <person name="Terpolilli J."/>
        </authorList>
    </citation>
    <scope>NUCLEOTIDE SEQUENCE</scope>
    <source>
        <strain evidence="3">WSM1592</strain>
        <plasmid evidence="4">pWSM1592_1</plasmid>
    </source>
</reference>
<sequence length="353" mass="38939">MDQIIRIGMDTSKHVFQLHGVNAAEQPILRKKMRRKEMVDFFANCPPTVIAIEACGASHHWARLLTGLGHEVKLIAPQLAKPYVKRGKNDAADAEALCEAMSRPTMRFVPVKSADQQAALMLVGMRERAVAAQTQLANTIRGYAAEFGLTAAKGMSHIPLLLERTMIDESVPAVARELFTSLAEEFAQLGDRLKEVEAKLMAWYRNNECCRRLAKIPGVGPIGAVLLAMKAPAPEQFTSGRQFAAWMGLTPRDHSTAGKVRLGVITRAGDETLRKTLVVGATSRLQQVRAGRGKSTSPWLIELLKRKPPKLVAVALANKIARIAWKIMVTGEDYKGNARDRLWPAQHREISQV</sequence>
<dbReference type="InterPro" id="IPR003346">
    <property type="entry name" value="Transposase_20"/>
</dbReference>